<reference evidence="2" key="1">
    <citation type="submission" date="2013-11" db="EMBL/GenBank/DDBJ databases">
        <title>The Genome Sequence of Phytophthora parasitica CHvinca01.</title>
        <authorList>
            <consortium name="The Broad Institute Genomics Platform"/>
            <person name="Russ C."/>
            <person name="Tyler B."/>
            <person name="Panabieres F."/>
            <person name="Shan W."/>
            <person name="Tripathy S."/>
            <person name="Grunwald N."/>
            <person name="Machado M."/>
            <person name="Johnson C.S."/>
            <person name="Arredondo F."/>
            <person name="Hong C."/>
            <person name="Coffey M."/>
            <person name="Young S.K."/>
            <person name="Zeng Q."/>
            <person name="Gargeya S."/>
            <person name="Fitzgerald M."/>
            <person name="Abouelleil A."/>
            <person name="Alvarado L."/>
            <person name="Chapman S.B."/>
            <person name="Gainer-Dewar J."/>
            <person name="Goldberg J."/>
            <person name="Griggs A."/>
            <person name="Gujja S."/>
            <person name="Hansen M."/>
            <person name="Howarth C."/>
            <person name="Imamovic A."/>
            <person name="Ireland A."/>
            <person name="Larimer J."/>
            <person name="McCowan C."/>
            <person name="Murphy C."/>
            <person name="Pearson M."/>
            <person name="Poon T.W."/>
            <person name="Priest M."/>
            <person name="Roberts A."/>
            <person name="Saif S."/>
            <person name="Shea T."/>
            <person name="Sykes S."/>
            <person name="Wortman J."/>
            <person name="Nusbaum C."/>
            <person name="Birren B."/>
        </authorList>
    </citation>
    <scope>NUCLEOTIDE SEQUENCE [LARGE SCALE GENOMIC DNA]</scope>
    <source>
        <strain evidence="2">CHvinca01</strain>
    </source>
</reference>
<proteinExistence type="predicted"/>
<organism evidence="2">
    <name type="scientific">Phytophthora nicotianae</name>
    <name type="common">Potato buckeye rot agent</name>
    <name type="synonym">Phytophthora parasitica</name>
    <dbReference type="NCBI Taxonomy" id="4792"/>
    <lineage>
        <taxon>Eukaryota</taxon>
        <taxon>Sar</taxon>
        <taxon>Stramenopiles</taxon>
        <taxon>Oomycota</taxon>
        <taxon>Peronosporomycetes</taxon>
        <taxon>Peronosporales</taxon>
        <taxon>Peronosporaceae</taxon>
        <taxon>Phytophthora</taxon>
    </lineage>
</organism>
<protein>
    <recommendedName>
        <fullName evidence="3">RxLR effector protein</fullName>
    </recommendedName>
</protein>
<evidence type="ECO:0000313" key="2">
    <source>
        <dbReference type="EMBL" id="ETL93097.1"/>
    </source>
</evidence>
<dbReference type="Proteomes" id="UP000054423">
    <property type="component" value="Unassembled WGS sequence"/>
</dbReference>
<evidence type="ECO:0000256" key="1">
    <source>
        <dbReference type="SAM" id="SignalP"/>
    </source>
</evidence>
<accession>W2L6X4</accession>
<keyword evidence="1" id="KW-0732">Signal</keyword>
<name>W2L6X4_PHYNI</name>
<dbReference type="EMBL" id="KI679684">
    <property type="protein sequence ID" value="ETL93097.1"/>
    <property type="molecule type" value="Genomic_DNA"/>
</dbReference>
<evidence type="ECO:0008006" key="3">
    <source>
        <dbReference type="Google" id="ProtNLM"/>
    </source>
</evidence>
<feature type="chain" id="PRO_5004819826" description="RxLR effector protein" evidence="1">
    <location>
        <begin position="21"/>
        <end position="112"/>
    </location>
</feature>
<sequence>MRLSYAIVAIAATFLATSEAFVDASHAGQRRLRTDHTTTADEEERTIPEKIRRIIAVRVGIAADKVDDVAHIQRFFADNPGAQEKYIKVFNIEQAKHKKHGPPIFKVDNHWW</sequence>
<gene>
    <name evidence="2" type="ORF">L917_08666</name>
</gene>
<feature type="signal peptide" evidence="1">
    <location>
        <begin position="1"/>
        <end position="20"/>
    </location>
</feature>
<dbReference type="AlphaFoldDB" id="W2L6X4"/>